<dbReference type="GO" id="GO:0006506">
    <property type="term" value="P:GPI anchor biosynthetic process"/>
    <property type="evidence" value="ECO:0007669"/>
    <property type="project" value="UniProtKB-KW"/>
</dbReference>
<reference evidence="9 10" key="2">
    <citation type="submission" date="2019-01" db="EMBL/GenBank/DDBJ databases">
        <title>The decoding of complex shrimp genome reveals the adaptation for benthos swimmer, frequently molting mechanism and breeding impact on genome.</title>
        <authorList>
            <person name="Sun Y."/>
            <person name="Gao Y."/>
            <person name="Yu Y."/>
        </authorList>
    </citation>
    <scope>NUCLEOTIDE SEQUENCE [LARGE SCALE GENOMIC DNA]</scope>
    <source>
        <tissue evidence="9">Muscle</tissue>
    </source>
</reference>
<evidence type="ECO:0000313" key="9">
    <source>
        <dbReference type="EMBL" id="ROT83902.1"/>
    </source>
</evidence>
<organism evidence="9 10">
    <name type="scientific">Penaeus vannamei</name>
    <name type="common">Whiteleg shrimp</name>
    <name type="synonym">Litopenaeus vannamei</name>
    <dbReference type="NCBI Taxonomy" id="6689"/>
    <lineage>
        <taxon>Eukaryota</taxon>
        <taxon>Metazoa</taxon>
        <taxon>Ecdysozoa</taxon>
        <taxon>Arthropoda</taxon>
        <taxon>Crustacea</taxon>
        <taxon>Multicrustacea</taxon>
        <taxon>Malacostraca</taxon>
        <taxon>Eumalacostraca</taxon>
        <taxon>Eucarida</taxon>
        <taxon>Decapoda</taxon>
        <taxon>Dendrobranchiata</taxon>
        <taxon>Penaeoidea</taxon>
        <taxon>Penaeidae</taxon>
        <taxon>Penaeus</taxon>
    </lineage>
</organism>
<keyword evidence="4 8" id="KW-0812">Transmembrane</keyword>
<evidence type="ECO:0000256" key="3">
    <source>
        <dbReference type="ARBA" id="ARBA00022502"/>
    </source>
</evidence>
<dbReference type="GO" id="GO:0000139">
    <property type="term" value="C:Golgi membrane"/>
    <property type="evidence" value="ECO:0007669"/>
    <property type="project" value="UniProtKB-SubCell"/>
</dbReference>
<evidence type="ECO:0000256" key="6">
    <source>
        <dbReference type="ARBA" id="ARBA00022989"/>
    </source>
</evidence>
<dbReference type="PANTHER" id="PTHR13148:SF0">
    <property type="entry name" value="POST-GPI ATTACHMENT TO PROTEINS FACTOR 3"/>
    <property type="match status" value="1"/>
</dbReference>
<comment type="similarity">
    <text evidence="2 8">Belongs to the PGAP3 family.</text>
</comment>
<keyword evidence="6 8" id="KW-1133">Transmembrane helix</keyword>
<feature type="transmembrane region" description="Helical" evidence="8">
    <location>
        <begin position="105"/>
        <end position="122"/>
    </location>
</feature>
<evidence type="ECO:0000256" key="2">
    <source>
        <dbReference type="ARBA" id="ARBA00006387"/>
    </source>
</evidence>
<feature type="signal peptide" evidence="8">
    <location>
        <begin position="1"/>
        <end position="18"/>
    </location>
</feature>
<dbReference type="Proteomes" id="UP000283509">
    <property type="component" value="Unassembled WGS sequence"/>
</dbReference>
<dbReference type="InterPro" id="IPR007217">
    <property type="entry name" value="Per1-like"/>
</dbReference>
<dbReference type="GO" id="GO:0005789">
    <property type="term" value="C:endoplasmic reticulum membrane"/>
    <property type="evidence" value="ECO:0007669"/>
    <property type="project" value="TreeGrafter"/>
</dbReference>
<feature type="chain" id="PRO_5018380176" description="Post-GPI attachment to proteins factor 3" evidence="8">
    <location>
        <begin position="19"/>
        <end position="319"/>
    </location>
</feature>
<keyword evidence="10" id="KW-1185">Reference proteome</keyword>
<feature type="transmembrane region" description="Helical" evidence="8">
    <location>
        <begin position="275"/>
        <end position="297"/>
    </location>
</feature>
<dbReference type="Pfam" id="PF04080">
    <property type="entry name" value="Per1"/>
    <property type="match status" value="1"/>
</dbReference>
<protein>
    <recommendedName>
        <fullName evidence="8">Post-GPI attachment to proteins factor 3</fullName>
    </recommendedName>
</protein>
<comment type="subcellular location">
    <subcellularLocation>
        <location evidence="1">Endomembrane system</location>
        <topology evidence="1">Multi-pass membrane protein</topology>
    </subcellularLocation>
    <subcellularLocation>
        <location evidence="8">Golgi apparatus membrane</location>
        <topology evidence="8">Multi-pass membrane protein</topology>
    </subcellularLocation>
</comment>
<keyword evidence="7 8" id="KW-0472">Membrane</keyword>
<sequence>MWKLLILQSLMIYSVCEASRGDTSNEYTGCYHVCHFNTCSSSRGRAHYESTQSLSERVLQWTCDDECKYNCMWHTTEIFVSKGLEIPQFFGKWPFVRVWGMQEPAAVLFSIFNLFAHIISLHKFRQAVPSIAPLYKFWHVHALICINAWLWSVVFHARDTPWTERMDYFSAFSMVLFSLFGLLVRLSGPHHWKRKEILGLVCILFFTYHVWYLTRGRFDYGYNMKVNILVGILNGCGWIAWGVPRSNRPHVRWCILTVIGAVASMLLELGDFPPFFWAVDAHALWHLATAPLPFMWYKFLEGDCNYLLRGKAFDYRKQI</sequence>
<feature type="transmembrane region" description="Helical" evidence="8">
    <location>
        <begin position="197"/>
        <end position="214"/>
    </location>
</feature>
<dbReference type="STRING" id="6689.A0A3R7PVJ7"/>
<comment type="caution">
    <text evidence="9">The sequence shown here is derived from an EMBL/GenBank/DDBJ whole genome shotgun (WGS) entry which is preliminary data.</text>
</comment>
<dbReference type="PANTHER" id="PTHR13148">
    <property type="entry name" value="PER1-RELATED"/>
    <property type="match status" value="1"/>
</dbReference>
<reference evidence="9 10" key="1">
    <citation type="submission" date="2018-04" db="EMBL/GenBank/DDBJ databases">
        <authorList>
            <person name="Zhang X."/>
            <person name="Yuan J."/>
            <person name="Li F."/>
            <person name="Xiang J."/>
        </authorList>
    </citation>
    <scope>NUCLEOTIDE SEQUENCE [LARGE SCALE GENOMIC DNA]</scope>
    <source>
        <tissue evidence="9">Muscle</tissue>
    </source>
</reference>
<feature type="transmembrane region" description="Helical" evidence="8">
    <location>
        <begin position="168"/>
        <end position="185"/>
    </location>
</feature>
<keyword evidence="3 8" id="KW-0337">GPI-anchor biosynthesis</keyword>
<comment type="function">
    <text evidence="8">Involved in the lipid remodeling steps of GPI-anchor maturation.</text>
</comment>
<gene>
    <name evidence="9" type="ORF">C7M84_022921</name>
</gene>
<dbReference type="AlphaFoldDB" id="A0A3R7PVJ7"/>
<evidence type="ECO:0000256" key="4">
    <source>
        <dbReference type="ARBA" id="ARBA00022692"/>
    </source>
</evidence>
<feature type="transmembrane region" description="Helical" evidence="8">
    <location>
        <begin position="134"/>
        <end position="156"/>
    </location>
</feature>
<feature type="transmembrane region" description="Helical" evidence="8">
    <location>
        <begin position="226"/>
        <end position="243"/>
    </location>
</feature>
<dbReference type="OrthoDB" id="419770at2759"/>
<keyword evidence="8" id="KW-0333">Golgi apparatus</keyword>
<evidence type="ECO:0000256" key="7">
    <source>
        <dbReference type="ARBA" id="ARBA00023136"/>
    </source>
</evidence>
<evidence type="ECO:0000256" key="1">
    <source>
        <dbReference type="ARBA" id="ARBA00004127"/>
    </source>
</evidence>
<evidence type="ECO:0000313" key="10">
    <source>
        <dbReference type="Proteomes" id="UP000283509"/>
    </source>
</evidence>
<dbReference type="GO" id="GO:0016788">
    <property type="term" value="F:hydrolase activity, acting on ester bonds"/>
    <property type="evidence" value="ECO:0007669"/>
    <property type="project" value="TreeGrafter"/>
</dbReference>
<evidence type="ECO:0000256" key="5">
    <source>
        <dbReference type="ARBA" id="ARBA00022729"/>
    </source>
</evidence>
<proteinExistence type="inferred from homology"/>
<feature type="transmembrane region" description="Helical" evidence="8">
    <location>
        <begin position="250"/>
        <end position="269"/>
    </location>
</feature>
<keyword evidence="5 8" id="KW-0732">Signal</keyword>
<dbReference type="EMBL" id="QCYY01000627">
    <property type="protein sequence ID" value="ROT83902.1"/>
    <property type="molecule type" value="Genomic_DNA"/>
</dbReference>
<accession>A0A3R7PVJ7</accession>
<evidence type="ECO:0000256" key="8">
    <source>
        <dbReference type="RuleBase" id="RU365066"/>
    </source>
</evidence>
<name>A0A3R7PVJ7_PENVA</name>